<name>G6YIN8_9HYPH</name>
<evidence type="ECO:0008006" key="3">
    <source>
        <dbReference type="Google" id="ProtNLM"/>
    </source>
</evidence>
<evidence type="ECO:0000313" key="2">
    <source>
        <dbReference type="Proteomes" id="UP000002949"/>
    </source>
</evidence>
<sequence length="33" mass="3483">MKKTYEKPALVKKGRLSAITAVNGASGPVIEPQ</sequence>
<dbReference type="Proteomes" id="UP000002949">
    <property type="component" value="Unassembled WGS sequence"/>
</dbReference>
<accession>G6YIN8</accession>
<proteinExistence type="predicted"/>
<evidence type="ECO:0000313" key="1">
    <source>
        <dbReference type="EMBL" id="EHH05843.1"/>
    </source>
</evidence>
<dbReference type="NCBIfam" id="NF033521">
    <property type="entry name" value="lasso_leader_L3"/>
    <property type="match status" value="1"/>
</dbReference>
<dbReference type="EMBL" id="AGSN01000206">
    <property type="protein sequence ID" value="EHH05843.1"/>
    <property type="molecule type" value="Genomic_DNA"/>
</dbReference>
<dbReference type="AlphaFoldDB" id="G6YIN8"/>
<dbReference type="RefSeq" id="WP_006205630.1">
    <property type="nucleotide sequence ID" value="NZ_AGSN01000206.1"/>
</dbReference>
<reference evidence="1 2" key="1">
    <citation type="journal article" date="2012" name="J. Bacteriol.">
        <title>Draft Genome Sequence of Plant Growth-Promoting Rhizobium Mesorhizobium amorphae, Isolated from Zinc-Lead Mine Tailings.</title>
        <authorList>
            <person name="Hao X."/>
            <person name="Lin Y."/>
            <person name="Johnstone L."/>
            <person name="Baltrus D.A."/>
            <person name="Miller S.J."/>
            <person name="Wei G."/>
            <person name="Rensing C."/>
        </authorList>
    </citation>
    <scope>NUCLEOTIDE SEQUENCE [LARGE SCALE GENOMIC DNA]</scope>
    <source>
        <strain evidence="1 2">CCNWGS0123</strain>
    </source>
</reference>
<organism evidence="1 2">
    <name type="scientific">Mesorhizobium amorphae CCNWGS0123</name>
    <dbReference type="NCBI Taxonomy" id="1082933"/>
    <lineage>
        <taxon>Bacteria</taxon>
        <taxon>Pseudomonadati</taxon>
        <taxon>Pseudomonadota</taxon>
        <taxon>Alphaproteobacteria</taxon>
        <taxon>Hyphomicrobiales</taxon>
        <taxon>Phyllobacteriaceae</taxon>
        <taxon>Mesorhizobium</taxon>
    </lineage>
</organism>
<keyword evidence="2" id="KW-1185">Reference proteome</keyword>
<dbReference type="OrthoDB" id="8096017at2"/>
<dbReference type="PATRIC" id="fig|1082933.3.peg.5696"/>
<protein>
    <recommendedName>
        <fullName evidence="3">RiPP</fullName>
    </recommendedName>
</protein>
<gene>
    <name evidence="1" type="ORF">MEA186_29317</name>
</gene>